<evidence type="ECO:0000313" key="1">
    <source>
        <dbReference type="EMBL" id="XCM37055.1"/>
    </source>
</evidence>
<keyword evidence="1" id="KW-0378">Hydrolase</keyword>
<organism evidence="1">
    <name type="scientific">Planktothricoides raciborskii GIHE-MW2</name>
    <dbReference type="NCBI Taxonomy" id="2792601"/>
    <lineage>
        <taxon>Bacteria</taxon>
        <taxon>Bacillati</taxon>
        <taxon>Cyanobacteriota</taxon>
        <taxon>Cyanophyceae</taxon>
        <taxon>Oscillatoriophycideae</taxon>
        <taxon>Oscillatoriales</taxon>
        <taxon>Oscillatoriaceae</taxon>
        <taxon>Planktothricoides</taxon>
    </lineage>
</organism>
<reference evidence="1" key="1">
    <citation type="submission" date="2024-07" db="EMBL/GenBank/DDBJ databases">
        <authorList>
            <person name="Kim Y.J."/>
            <person name="Jeong J.Y."/>
        </authorList>
    </citation>
    <scope>NUCLEOTIDE SEQUENCE</scope>
    <source>
        <strain evidence="1">GIHE-MW2</strain>
    </source>
</reference>
<dbReference type="AlphaFoldDB" id="A0AAU8JCY8"/>
<keyword evidence="1" id="KW-0255">Endonuclease</keyword>
<proteinExistence type="predicted"/>
<dbReference type="EMBL" id="CP159837">
    <property type="protein sequence ID" value="XCM37055.1"/>
    <property type="molecule type" value="Genomic_DNA"/>
</dbReference>
<dbReference type="RefSeq" id="WP_190876787.1">
    <property type="nucleotide sequence ID" value="NZ_CP159837.1"/>
</dbReference>
<protein>
    <submittedName>
        <fullName evidence="1">Restriction endonuclease</fullName>
    </submittedName>
</protein>
<gene>
    <name evidence="1" type="ORF">ABWT76_005861</name>
</gene>
<name>A0AAU8JCY8_9CYAN</name>
<dbReference type="GO" id="GO:0004519">
    <property type="term" value="F:endonuclease activity"/>
    <property type="evidence" value="ECO:0007669"/>
    <property type="project" value="UniProtKB-KW"/>
</dbReference>
<sequence length="152" mass="17316">MFRDPTTYYLIKGILQAENDSKQRLGQKFADCLNLTPGPEGPDDGVDGSTYFEGKNIHFQSKLSSKPLDKDEARKYYSDIKYHQADVSIMLSGVGYKETFKERLYGHPDIHQVVIHLLTLQDLFENTEAFQNALKYLPPLEKLEGIVKSQAD</sequence>
<accession>A0AAU8JCY8</accession>
<keyword evidence="1" id="KW-0540">Nuclease</keyword>